<reference evidence="2 3" key="1">
    <citation type="submission" date="2024-03" db="EMBL/GenBank/DDBJ databases">
        <title>WGS assembly of Saponaria officinalis var. Norfolk2.</title>
        <authorList>
            <person name="Jenkins J."/>
            <person name="Shu S."/>
            <person name="Grimwood J."/>
            <person name="Barry K."/>
            <person name="Goodstein D."/>
            <person name="Schmutz J."/>
            <person name="Leebens-Mack J."/>
            <person name="Osbourn A."/>
        </authorList>
    </citation>
    <scope>NUCLEOTIDE SEQUENCE [LARGE SCALE GENOMIC DNA]</scope>
    <source>
        <strain evidence="3">cv. Norfolk2</strain>
        <strain evidence="2">JIC</strain>
        <tissue evidence="2">Leaf</tissue>
    </source>
</reference>
<name>A0AAW1ND77_SAPOF</name>
<feature type="region of interest" description="Disordered" evidence="1">
    <location>
        <begin position="80"/>
        <end position="100"/>
    </location>
</feature>
<organism evidence="2 3">
    <name type="scientific">Saponaria officinalis</name>
    <name type="common">Common soapwort</name>
    <name type="synonym">Lychnis saponaria</name>
    <dbReference type="NCBI Taxonomy" id="3572"/>
    <lineage>
        <taxon>Eukaryota</taxon>
        <taxon>Viridiplantae</taxon>
        <taxon>Streptophyta</taxon>
        <taxon>Embryophyta</taxon>
        <taxon>Tracheophyta</taxon>
        <taxon>Spermatophyta</taxon>
        <taxon>Magnoliopsida</taxon>
        <taxon>eudicotyledons</taxon>
        <taxon>Gunneridae</taxon>
        <taxon>Pentapetalae</taxon>
        <taxon>Caryophyllales</taxon>
        <taxon>Caryophyllaceae</taxon>
        <taxon>Caryophylleae</taxon>
        <taxon>Saponaria</taxon>
    </lineage>
</organism>
<evidence type="ECO:0000313" key="2">
    <source>
        <dbReference type="EMBL" id="KAK9756683.1"/>
    </source>
</evidence>
<feature type="compositionally biased region" description="Polar residues" evidence="1">
    <location>
        <begin position="166"/>
        <end position="184"/>
    </location>
</feature>
<evidence type="ECO:0000313" key="3">
    <source>
        <dbReference type="Proteomes" id="UP001443914"/>
    </source>
</evidence>
<keyword evidence="3" id="KW-1185">Reference proteome</keyword>
<comment type="caution">
    <text evidence="2">The sequence shown here is derived from an EMBL/GenBank/DDBJ whole genome shotgun (WGS) entry which is preliminary data.</text>
</comment>
<sequence>MLGIQMQQLVEQAAALGIFKETKTASTKVSGQVKNSRPQTREAPTNAQATITKPLVQTKESTTQKKMHIRVGAINCESMGATQPKGKVSPQSEVKTRKPATTAKVTLKSTVKKTKTTISEVEITNKNNTSSRPNISVKSSVQNVKTIQRKGSLKLKIQAGKGDKSPTATKSRVSVKISSPSGATTMAKPDLKPRRRWSTTKDITLIK</sequence>
<dbReference type="EMBL" id="JBDFQZ010000001">
    <property type="protein sequence ID" value="KAK9756684.1"/>
    <property type="molecule type" value="Genomic_DNA"/>
</dbReference>
<evidence type="ECO:0000256" key="1">
    <source>
        <dbReference type="SAM" id="MobiDB-lite"/>
    </source>
</evidence>
<dbReference type="EMBL" id="JBDFQZ010000001">
    <property type="protein sequence ID" value="KAK9756685.1"/>
    <property type="molecule type" value="Genomic_DNA"/>
</dbReference>
<dbReference type="EMBL" id="JBDFQZ010000001">
    <property type="protein sequence ID" value="KAK9756683.1"/>
    <property type="molecule type" value="Genomic_DNA"/>
</dbReference>
<dbReference type="AlphaFoldDB" id="A0AAW1ND77"/>
<gene>
    <name evidence="2" type="ORF">RND81_01G114700</name>
</gene>
<dbReference type="Proteomes" id="UP001443914">
    <property type="component" value="Unassembled WGS sequence"/>
</dbReference>
<proteinExistence type="predicted"/>
<protein>
    <submittedName>
        <fullName evidence="2">Uncharacterized protein</fullName>
    </submittedName>
</protein>
<accession>A0AAW1ND77</accession>
<feature type="region of interest" description="Disordered" evidence="1">
    <location>
        <begin position="152"/>
        <end position="207"/>
    </location>
</feature>